<dbReference type="NCBIfam" id="TIGR01169">
    <property type="entry name" value="rplA_bact"/>
    <property type="match status" value="1"/>
</dbReference>
<dbReference type="InterPro" id="IPR016095">
    <property type="entry name" value="Ribosomal_uL1_3-a/b-sand"/>
</dbReference>
<keyword evidence="3 11" id="KW-0820">tRNA-binding</keyword>
<dbReference type="PANTHER" id="PTHR36427:SF3">
    <property type="entry name" value="LARGE RIBOSOMAL SUBUNIT PROTEIN UL1M"/>
    <property type="match status" value="1"/>
</dbReference>
<dbReference type="PIRSF" id="PIRSF002155">
    <property type="entry name" value="Ribosomal_L1"/>
    <property type="match status" value="1"/>
</dbReference>
<dbReference type="InterPro" id="IPR028364">
    <property type="entry name" value="Ribosomal_uL1/biogenesis"/>
</dbReference>
<evidence type="ECO:0000256" key="10">
    <source>
        <dbReference type="ARBA" id="ARBA00059110"/>
    </source>
</evidence>
<gene>
    <name evidence="11" type="primary">rplA</name>
    <name evidence="13" type="ORF">SAMN04244559_01912</name>
</gene>
<comment type="similarity">
    <text evidence="1 11 12">Belongs to the universal ribosomal protein uL1 family.</text>
</comment>
<dbReference type="InterPro" id="IPR002143">
    <property type="entry name" value="Ribosomal_uL1"/>
</dbReference>
<dbReference type="Proteomes" id="UP000182983">
    <property type="component" value="Unassembled WGS sequence"/>
</dbReference>
<keyword evidence="8 11" id="KW-0687">Ribonucleoprotein</keyword>
<evidence type="ECO:0000256" key="1">
    <source>
        <dbReference type="ARBA" id="ARBA00010531"/>
    </source>
</evidence>
<dbReference type="GO" id="GO:0019843">
    <property type="term" value="F:rRNA binding"/>
    <property type="evidence" value="ECO:0007669"/>
    <property type="project" value="UniProtKB-UniRule"/>
</dbReference>
<reference evidence="14" key="1">
    <citation type="submission" date="2016-10" db="EMBL/GenBank/DDBJ databases">
        <authorList>
            <person name="Varghese N."/>
            <person name="Submissions S."/>
        </authorList>
    </citation>
    <scope>NUCLEOTIDE SEQUENCE [LARGE SCALE GENOMIC DNA]</scope>
    <source>
        <strain evidence="14">DSM 13234</strain>
    </source>
</reference>
<dbReference type="InterPro" id="IPR023673">
    <property type="entry name" value="Ribosomal_uL1_CS"/>
</dbReference>
<keyword evidence="14" id="KW-1185">Reference proteome</keyword>
<evidence type="ECO:0000256" key="6">
    <source>
        <dbReference type="ARBA" id="ARBA00022884"/>
    </source>
</evidence>
<evidence type="ECO:0000256" key="12">
    <source>
        <dbReference type="RuleBase" id="RU000659"/>
    </source>
</evidence>
<evidence type="ECO:0000313" key="13">
    <source>
        <dbReference type="EMBL" id="SEH36192.1"/>
    </source>
</evidence>
<dbReference type="GO" id="GO:0022625">
    <property type="term" value="C:cytosolic large ribosomal subunit"/>
    <property type="evidence" value="ECO:0007669"/>
    <property type="project" value="TreeGrafter"/>
</dbReference>
<comment type="function">
    <text evidence="10 11">Protein L1 is also a translational repressor protein, it controls the translation of the L11 operon by binding to its mRNA.</text>
</comment>
<dbReference type="AlphaFoldDB" id="A0A1H6HM66"/>
<comment type="function">
    <text evidence="11">Binds directly to 23S rRNA. The L1 stalk is quite mobile in the ribosome, and is involved in E site tRNA release.</text>
</comment>
<organism evidence="13 14">
    <name type="scientific">Magnetospirillum fulvum</name>
    <name type="common">Rhodospirillum fulvum</name>
    <dbReference type="NCBI Taxonomy" id="1082"/>
    <lineage>
        <taxon>Bacteria</taxon>
        <taxon>Pseudomonadati</taxon>
        <taxon>Pseudomonadota</taxon>
        <taxon>Alphaproteobacteria</taxon>
        <taxon>Rhodospirillales</taxon>
        <taxon>Rhodospirillaceae</taxon>
        <taxon>Magnetospirillum</taxon>
    </lineage>
</organism>
<sequence>MAREGKRLKAAYAGINRDKFYTLAEAVAVIKSSATSKFDETVEIALNLGVDPRHADQMVRGVIELPHGTGKTVRVAVFAKGDKAEEAKKAGADIVGAEDLFEAVNGGTMDFDRCIATPDMMGLVGRLGKVLGPRGLMPNPKLGTVTTNVVEAVRAAKAGQVQFRVEKAGIIHAGIGKASFDEAKLVENIRAFVDAIIKAKPQGAKGTYLKKVSLSSTMGPGLKLDSGTIVV</sequence>
<dbReference type="FunFam" id="3.40.50.790:FF:000001">
    <property type="entry name" value="50S ribosomal protein L1"/>
    <property type="match status" value="1"/>
</dbReference>
<dbReference type="InterPro" id="IPR023674">
    <property type="entry name" value="Ribosomal_uL1-like"/>
</dbReference>
<dbReference type="GO" id="GO:0003735">
    <property type="term" value="F:structural constituent of ribosome"/>
    <property type="evidence" value="ECO:0007669"/>
    <property type="project" value="InterPro"/>
</dbReference>
<dbReference type="HAMAP" id="MF_01318_B">
    <property type="entry name" value="Ribosomal_uL1_B"/>
    <property type="match status" value="1"/>
</dbReference>
<dbReference type="Gene3D" id="3.30.190.20">
    <property type="match status" value="1"/>
</dbReference>
<dbReference type="CDD" id="cd00403">
    <property type="entry name" value="Ribosomal_L1"/>
    <property type="match status" value="1"/>
</dbReference>
<dbReference type="GO" id="GO:0006412">
    <property type="term" value="P:translation"/>
    <property type="evidence" value="ECO:0007669"/>
    <property type="project" value="UniProtKB-UniRule"/>
</dbReference>
<evidence type="ECO:0000256" key="7">
    <source>
        <dbReference type="ARBA" id="ARBA00022980"/>
    </source>
</evidence>
<dbReference type="OrthoDB" id="9803740at2"/>
<name>A0A1H6HM66_MAGFU</name>
<dbReference type="GO" id="GO:0000049">
    <property type="term" value="F:tRNA binding"/>
    <property type="evidence" value="ECO:0007669"/>
    <property type="project" value="UniProtKB-KW"/>
</dbReference>
<evidence type="ECO:0000256" key="9">
    <source>
        <dbReference type="ARBA" id="ARBA00035241"/>
    </source>
</evidence>
<evidence type="ECO:0000256" key="2">
    <source>
        <dbReference type="ARBA" id="ARBA00022491"/>
    </source>
</evidence>
<dbReference type="GO" id="GO:0006417">
    <property type="term" value="P:regulation of translation"/>
    <property type="evidence" value="ECO:0007669"/>
    <property type="project" value="UniProtKB-KW"/>
</dbReference>
<keyword evidence="4 11" id="KW-0699">rRNA-binding</keyword>
<evidence type="ECO:0000256" key="3">
    <source>
        <dbReference type="ARBA" id="ARBA00022555"/>
    </source>
</evidence>
<keyword evidence="5 11" id="KW-0810">Translation regulation</keyword>
<keyword evidence="6 11" id="KW-0694">RNA-binding</keyword>
<proteinExistence type="inferred from homology"/>
<evidence type="ECO:0000256" key="5">
    <source>
        <dbReference type="ARBA" id="ARBA00022845"/>
    </source>
</evidence>
<dbReference type="Pfam" id="PF00687">
    <property type="entry name" value="Ribosomal_L1"/>
    <property type="match status" value="1"/>
</dbReference>
<dbReference type="PANTHER" id="PTHR36427">
    <property type="entry name" value="54S RIBOSOMAL PROTEIN L1, MITOCHONDRIAL"/>
    <property type="match status" value="1"/>
</dbReference>
<keyword evidence="2 11" id="KW-0678">Repressor</keyword>
<keyword evidence="7 11" id="KW-0689">Ribosomal protein</keyword>
<dbReference type="RefSeq" id="WP_074767920.1">
    <property type="nucleotide sequence ID" value="NZ_FNWO01000006.1"/>
</dbReference>
<comment type="subunit">
    <text evidence="11">Part of the 50S ribosomal subunit.</text>
</comment>
<dbReference type="InterPro" id="IPR005878">
    <property type="entry name" value="Ribosom_uL1_bac-type"/>
</dbReference>
<evidence type="ECO:0000256" key="11">
    <source>
        <dbReference type="HAMAP-Rule" id="MF_01318"/>
    </source>
</evidence>
<evidence type="ECO:0000313" key="14">
    <source>
        <dbReference type="Proteomes" id="UP000182983"/>
    </source>
</evidence>
<dbReference type="SUPFAM" id="SSF56808">
    <property type="entry name" value="Ribosomal protein L1"/>
    <property type="match status" value="1"/>
</dbReference>
<evidence type="ECO:0000256" key="8">
    <source>
        <dbReference type="ARBA" id="ARBA00023274"/>
    </source>
</evidence>
<dbReference type="Gene3D" id="3.40.50.790">
    <property type="match status" value="1"/>
</dbReference>
<protein>
    <recommendedName>
        <fullName evidence="9 11">Large ribosomal subunit protein uL1</fullName>
    </recommendedName>
</protein>
<dbReference type="PROSITE" id="PS01199">
    <property type="entry name" value="RIBOSOMAL_L1"/>
    <property type="match status" value="1"/>
</dbReference>
<evidence type="ECO:0000256" key="4">
    <source>
        <dbReference type="ARBA" id="ARBA00022730"/>
    </source>
</evidence>
<dbReference type="EMBL" id="FNWO01000006">
    <property type="protein sequence ID" value="SEH36192.1"/>
    <property type="molecule type" value="Genomic_DNA"/>
</dbReference>
<accession>A0A1H6HM66</accession>